<organism evidence="3 4">
    <name type="scientific">Devosia pacifica</name>
    <dbReference type="NCBI Taxonomy" id="1335967"/>
    <lineage>
        <taxon>Bacteria</taxon>
        <taxon>Pseudomonadati</taxon>
        <taxon>Pseudomonadota</taxon>
        <taxon>Alphaproteobacteria</taxon>
        <taxon>Hyphomicrobiales</taxon>
        <taxon>Devosiaceae</taxon>
        <taxon>Devosia</taxon>
    </lineage>
</organism>
<feature type="domain" description="Thiol:disulfide interchange protein DsbD N-terminal" evidence="2">
    <location>
        <begin position="45"/>
        <end position="148"/>
    </location>
</feature>
<dbReference type="Proteomes" id="UP000646579">
    <property type="component" value="Unassembled WGS sequence"/>
</dbReference>
<evidence type="ECO:0000259" key="2">
    <source>
        <dbReference type="Pfam" id="PF11412"/>
    </source>
</evidence>
<dbReference type="RefSeq" id="WP_189426347.1">
    <property type="nucleotide sequence ID" value="NZ_BMZE01000003.1"/>
</dbReference>
<dbReference type="InterPro" id="IPR028250">
    <property type="entry name" value="DsbDN"/>
</dbReference>
<feature type="signal peptide" evidence="1">
    <location>
        <begin position="1"/>
        <end position="22"/>
    </location>
</feature>
<dbReference type="Pfam" id="PF11412">
    <property type="entry name" value="DsbD_N"/>
    <property type="match status" value="1"/>
</dbReference>
<proteinExistence type="predicted"/>
<dbReference type="EMBL" id="BMZE01000003">
    <property type="protein sequence ID" value="GHA30543.1"/>
    <property type="molecule type" value="Genomic_DNA"/>
</dbReference>
<reference evidence="3" key="2">
    <citation type="submission" date="2020-09" db="EMBL/GenBank/DDBJ databases">
        <authorList>
            <person name="Sun Q."/>
            <person name="Kim S."/>
        </authorList>
    </citation>
    <scope>NUCLEOTIDE SEQUENCE</scope>
    <source>
        <strain evidence="3">KCTC 32437</strain>
    </source>
</reference>
<keyword evidence="1" id="KW-0732">Signal</keyword>
<name>A0A918S8U6_9HYPH</name>
<sequence length="264" mass="28067">MIRTASVLSTIAALLLPSLASASETPWQEIAPGVETRVVGAGTITAGETQVALELRMPSEMHTYWRIPGETGLAPEFALSEGGATIKFIHWPHPEVATISGYVDYIYRGAVMVPMTVSVPEGVTGLSLAVQLGICSEVCMPVMADFDLALDGLADPGNALRIRQALADEPILWDGATPPVELEAYDAETNALTLRVQDPAIEVSSMLVSVADGEPLFGPASKAGDLITVEILDAGRPDLLGTEINIDFDTSNGPYRYRTRLSTD</sequence>
<evidence type="ECO:0000313" key="4">
    <source>
        <dbReference type="Proteomes" id="UP000646579"/>
    </source>
</evidence>
<feature type="chain" id="PRO_5037043199" description="Thiol:disulfide interchange protein DsbD N-terminal domain-containing protein" evidence="1">
    <location>
        <begin position="23"/>
        <end position="264"/>
    </location>
</feature>
<dbReference type="AlphaFoldDB" id="A0A918S8U6"/>
<gene>
    <name evidence="3" type="ORF">GCM10007989_27970</name>
</gene>
<reference evidence="3" key="1">
    <citation type="journal article" date="2014" name="Int. J. Syst. Evol. Microbiol.">
        <title>Complete genome sequence of Corynebacterium casei LMG S-19264T (=DSM 44701T), isolated from a smear-ripened cheese.</title>
        <authorList>
            <consortium name="US DOE Joint Genome Institute (JGI-PGF)"/>
            <person name="Walter F."/>
            <person name="Albersmeier A."/>
            <person name="Kalinowski J."/>
            <person name="Ruckert C."/>
        </authorList>
    </citation>
    <scope>NUCLEOTIDE SEQUENCE</scope>
    <source>
        <strain evidence="3">KCTC 32437</strain>
    </source>
</reference>
<accession>A0A918S8U6</accession>
<evidence type="ECO:0000256" key="1">
    <source>
        <dbReference type="SAM" id="SignalP"/>
    </source>
</evidence>
<keyword evidence="4" id="KW-1185">Reference proteome</keyword>
<protein>
    <recommendedName>
        <fullName evidence="2">Thiol:disulfide interchange protein DsbD N-terminal domain-containing protein</fullName>
    </recommendedName>
</protein>
<evidence type="ECO:0000313" key="3">
    <source>
        <dbReference type="EMBL" id="GHA30543.1"/>
    </source>
</evidence>
<comment type="caution">
    <text evidence="3">The sequence shown here is derived from an EMBL/GenBank/DDBJ whole genome shotgun (WGS) entry which is preliminary data.</text>
</comment>